<reference evidence="2" key="1">
    <citation type="submission" date="2018-05" db="EMBL/GenBank/DDBJ databases">
        <authorList>
            <person name="Lanie J.A."/>
            <person name="Ng W.-L."/>
            <person name="Kazmierczak K.M."/>
            <person name="Andrzejewski T.M."/>
            <person name="Davidsen T.M."/>
            <person name="Wayne K.J."/>
            <person name="Tettelin H."/>
            <person name="Glass J.I."/>
            <person name="Rusch D."/>
            <person name="Podicherti R."/>
            <person name="Tsui H.-C.T."/>
            <person name="Winkler M.E."/>
        </authorList>
    </citation>
    <scope>NUCLEOTIDE SEQUENCE</scope>
</reference>
<dbReference type="Pfam" id="PF01844">
    <property type="entry name" value="HNH"/>
    <property type="match status" value="1"/>
</dbReference>
<dbReference type="Gene3D" id="1.10.30.50">
    <property type="match status" value="1"/>
</dbReference>
<evidence type="ECO:0000313" key="2">
    <source>
        <dbReference type="EMBL" id="SVD34645.1"/>
    </source>
</evidence>
<dbReference type="GO" id="GO:0008270">
    <property type="term" value="F:zinc ion binding"/>
    <property type="evidence" value="ECO:0007669"/>
    <property type="project" value="InterPro"/>
</dbReference>
<protein>
    <recommendedName>
        <fullName evidence="1">HNH nuclease domain-containing protein</fullName>
    </recommendedName>
</protein>
<dbReference type="EMBL" id="UINC01144864">
    <property type="protein sequence ID" value="SVD34645.1"/>
    <property type="molecule type" value="Genomic_DNA"/>
</dbReference>
<dbReference type="GO" id="GO:0004519">
    <property type="term" value="F:endonuclease activity"/>
    <property type="evidence" value="ECO:0007669"/>
    <property type="project" value="InterPro"/>
</dbReference>
<dbReference type="InterPro" id="IPR003615">
    <property type="entry name" value="HNH_nuc"/>
</dbReference>
<dbReference type="AlphaFoldDB" id="A0A382ULC1"/>
<sequence length="141" mass="16837">MRYIDECGYGVDASEMDIRCWRCGYKRNTERCHIIPDSLDGKDTPSNYVLLCNDCHIEAPNVNDPNEMDNWIRSTNVGMYDNFWKIREVWDFVWKDVTNHWGEKLNDSTKEWMTKEFLKRLYSNNIDPQWIGIKKIMGCIK</sequence>
<dbReference type="InterPro" id="IPR002711">
    <property type="entry name" value="HNH"/>
</dbReference>
<dbReference type="SMART" id="SM00507">
    <property type="entry name" value="HNHc"/>
    <property type="match status" value="1"/>
</dbReference>
<dbReference type="CDD" id="cd00085">
    <property type="entry name" value="HNHc"/>
    <property type="match status" value="1"/>
</dbReference>
<dbReference type="GO" id="GO:0003676">
    <property type="term" value="F:nucleic acid binding"/>
    <property type="evidence" value="ECO:0007669"/>
    <property type="project" value="InterPro"/>
</dbReference>
<name>A0A382ULC1_9ZZZZ</name>
<organism evidence="2">
    <name type="scientific">marine metagenome</name>
    <dbReference type="NCBI Taxonomy" id="408172"/>
    <lineage>
        <taxon>unclassified sequences</taxon>
        <taxon>metagenomes</taxon>
        <taxon>ecological metagenomes</taxon>
    </lineage>
</organism>
<feature type="domain" description="HNH nuclease" evidence="1">
    <location>
        <begin position="10"/>
        <end position="57"/>
    </location>
</feature>
<gene>
    <name evidence="2" type="ORF">METZ01_LOCUS387499</name>
</gene>
<proteinExistence type="predicted"/>
<evidence type="ECO:0000259" key="1">
    <source>
        <dbReference type="SMART" id="SM00507"/>
    </source>
</evidence>
<accession>A0A382ULC1</accession>